<feature type="region of interest" description="Disordered" evidence="2">
    <location>
        <begin position="749"/>
        <end position="807"/>
    </location>
</feature>
<keyword evidence="5" id="KW-1185">Reference proteome</keyword>
<dbReference type="AlphaFoldDB" id="A0A1S2VEM6"/>
<name>A0A1S2VEM6_9BACT</name>
<protein>
    <submittedName>
        <fullName evidence="4">ATPase</fullName>
    </submittedName>
</protein>
<comment type="caution">
    <text evidence="4">The sequence shown here is derived from an EMBL/GenBank/DDBJ whole genome shotgun (WGS) entry which is preliminary data.</text>
</comment>
<feature type="transmembrane region" description="Helical" evidence="3">
    <location>
        <begin position="20"/>
        <end position="41"/>
    </location>
</feature>
<dbReference type="OrthoDB" id="9812498at2"/>
<accession>A0A1S2VEM6</accession>
<evidence type="ECO:0000313" key="4">
    <source>
        <dbReference type="EMBL" id="OIN57173.1"/>
    </source>
</evidence>
<evidence type="ECO:0000256" key="1">
    <source>
        <dbReference type="SAM" id="Coils"/>
    </source>
</evidence>
<dbReference type="EMBL" id="MORL01000014">
    <property type="protein sequence ID" value="OIN57173.1"/>
    <property type="molecule type" value="Genomic_DNA"/>
</dbReference>
<evidence type="ECO:0000313" key="5">
    <source>
        <dbReference type="Proteomes" id="UP000181790"/>
    </source>
</evidence>
<feature type="coiled-coil region" evidence="1">
    <location>
        <begin position="994"/>
        <end position="1048"/>
    </location>
</feature>
<keyword evidence="3" id="KW-0812">Transmembrane</keyword>
<proteinExistence type="predicted"/>
<gene>
    <name evidence="4" type="ORF">BLX24_20635</name>
</gene>
<reference evidence="4 5" key="1">
    <citation type="submission" date="2016-10" db="EMBL/GenBank/DDBJ databases">
        <title>Arsenicibacter rosenii gen. nov., sp. nov., an efficient arsenic-methylating bacterium isolated from an arsenic-contaminated paddy soil.</title>
        <authorList>
            <person name="Huang K."/>
        </authorList>
    </citation>
    <scope>NUCLEOTIDE SEQUENCE [LARGE SCALE GENOMIC DNA]</scope>
    <source>
        <strain evidence="4 5">SM-1</strain>
    </source>
</reference>
<dbReference type="Proteomes" id="UP000181790">
    <property type="component" value="Unassembled WGS sequence"/>
</dbReference>
<feature type="transmembrane region" description="Helical" evidence="3">
    <location>
        <begin position="53"/>
        <end position="75"/>
    </location>
</feature>
<keyword evidence="3" id="KW-0472">Membrane</keyword>
<keyword evidence="3" id="KW-1133">Transmembrane helix</keyword>
<sequence length="1133" mass="131054">MESYNILLQRLEEYKKRFYLNQLVKGSLFFFAILGTLYLLINTAEFVGRFSSAGRGILFFSFVLTSLASLFIFIIKPLLSLYGLRKSLTDDEAAAQIGRFFPEVGDKLLNTLQLRRISLSESDLLQASLQQRSQQLLINRFANAIQIDKNRQFLKYAVPPLALILFIFLVNPAFFSKPSARIVNYNKEFAEEAPFKFVIQNKSLKAFRNEDFPLTVKLTGDALPQSVYLVANGTRFKLDQSNGLYQYTFDNVQRDLDFHLEASGFNSDQYTLSLIDRPSVLNFDVKLTYPAYLNKPAEQLSNVGNLLVPQGTVIDWNFTADHTDSLGLRFNTESAIAWSKSAETNEFAISRRVMQNAVYTVSLKNKEVATPSNIQYNIQVIPDRIPTISVERIQDTVTYNYIALSGLISDDYGFTKLKLNYRIQKGGKFSPMFSKDIPVNKNTTSQNYSYNWYLDSLQLGQEDRIEYFVQVWDNDGVNGPKSARSNPLNFAIPSNREVQKQIDESAKKTEQQIDEALSKTQNIKKELNQMEDRLRTKKTSDFQDKKQLNEVLQKREELLKEIQQLQEQFQKTNDTQQRFNQKDQQLQEKMQQLQKLFNELLDPESKKLYDELKQLLERKQDDKASEMLDRLSRKERNMERDLERALKLFKQMQLEQKISNTLEELEKQAQQQEKEAQENNKDGKQDKQDGKQDKQDGKQDKQDGKQDKQDGKQDKQDGNDLEQQKKDQEKAMEDFKKLQEQLKEIQKQAEKDNLKMPDQQQDEQQDIEQQMQDAKQQLNQKKSKNASSSQSKTAKAMRKMKQQMQEAMESAEMEEAQENIDDLRNILENLITLSFSQERIMKDFKGMTLQDPRVIKLSQEQLKLQDDAKVIEDSLNSLASRVVQIQSFVTREVNNMKGYMDESVLQIRERRLNQAASKQQYAMTSMNNLSLMLSDALKNMQQQMNAMAMPGASGKGKKGQKPDGNMGEMQKQLNGKMQKMQQGGQSGRALSEELSRLAAEQAMIRNMLKQLQEKSKGTEAGKQMEKQVNELMEKMDETETDLVNKRVNQNTINRQNEIMVRLLESEKALKQQEEDPKRQAETAKSAKRSTPPFFDSLTNKQQVKQVEVLRSVTPNYNSFYKKEANQYLQKVSK</sequence>
<dbReference type="RefSeq" id="WP_071505106.1">
    <property type="nucleotide sequence ID" value="NZ_MORL01000014.1"/>
</dbReference>
<feature type="coiled-coil region" evidence="1">
    <location>
        <begin position="499"/>
        <end position="599"/>
    </location>
</feature>
<organism evidence="4 5">
    <name type="scientific">Arsenicibacter rosenii</name>
    <dbReference type="NCBI Taxonomy" id="1750698"/>
    <lineage>
        <taxon>Bacteria</taxon>
        <taxon>Pseudomonadati</taxon>
        <taxon>Bacteroidota</taxon>
        <taxon>Cytophagia</taxon>
        <taxon>Cytophagales</taxon>
        <taxon>Spirosomataceae</taxon>
        <taxon>Arsenicibacter</taxon>
    </lineage>
</organism>
<feature type="compositionally biased region" description="Low complexity" evidence="2">
    <location>
        <begin position="767"/>
        <end position="794"/>
    </location>
</feature>
<evidence type="ECO:0000256" key="2">
    <source>
        <dbReference type="SAM" id="MobiDB-lite"/>
    </source>
</evidence>
<feature type="compositionally biased region" description="Basic and acidic residues" evidence="2">
    <location>
        <begin position="1069"/>
        <end position="1081"/>
    </location>
</feature>
<evidence type="ECO:0000256" key="3">
    <source>
        <dbReference type="SAM" id="Phobius"/>
    </source>
</evidence>
<feature type="transmembrane region" description="Helical" evidence="3">
    <location>
        <begin position="156"/>
        <end position="175"/>
    </location>
</feature>
<feature type="region of interest" description="Disordered" evidence="2">
    <location>
        <begin position="1069"/>
        <end position="1100"/>
    </location>
</feature>
<keyword evidence="1" id="KW-0175">Coiled coil</keyword>
<feature type="region of interest" description="Disordered" evidence="2">
    <location>
        <begin position="666"/>
        <end position="734"/>
    </location>
</feature>